<dbReference type="GO" id="GO:0016787">
    <property type="term" value="F:hydrolase activity"/>
    <property type="evidence" value="ECO:0007669"/>
    <property type="project" value="UniProtKB-KW"/>
</dbReference>
<dbReference type="Gene3D" id="3.40.50.1820">
    <property type="entry name" value="alpha/beta hydrolase"/>
    <property type="match status" value="1"/>
</dbReference>
<gene>
    <name evidence="2" type="ORF">ACFOWZ_15965</name>
</gene>
<comment type="caution">
    <text evidence="2">The sequence shown here is derived from an EMBL/GenBank/DDBJ whole genome shotgun (WGS) entry which is preliminary data.</text>
</comment>
<dbReference type="Pfam" id="PF12697">
    <property type="entry name" value="Abhydrolase_6"/>
    <property type="match status" value="1"/>
</dbReference>
<organism evidence="2 3">
    <name type="scientific">Lentzea rhizosphaerae</name>
    <dbReference type="NCBI Taxonomy" id="2041025"/>
    <lineage>
        <taxon>Bacteria</taxon>
        <taxon>Bacillati</taxon>
        <taxon>Actinomycetota</taxon>
        <taxon>Actinomycetes</taxon>
        <taxon>Pseudonocardiales</taxon>
        <taxon>Pseudonocardiaceae</taxon>
        <taxon>Lentzea</taxon>
    </lineage>
</organism>
<dbReference type="SUPFAM" id="SSF53474">
    <property type="entry name" value="alpha/beta-Hydrolases"/>
    <property type="match status" value="1"/>
</dbReference>
<name>A0ABV8BTD4_9PSEU</name>
<evidence type="ECO:0000313" key="2">
    <source>
        <dbReference type="EMBL" id="MFC3892974.1"/>
    </source>
</evidence>
<dbReference type="EMBL" id="JBHRZI010000013">
    <property type="protein sequence ID" value="MFC3892974.1"/>
    <property type="molecule type" value="Genomic_DNA"/>
</dbReference>
<dbReference type="Proteomes" id="UP001595690">
    <property type="component" value="Unassembled WGS sequence"/>
</dbReference>
<protein>
    <submittedName>
        <fullName evidence="2">Alpha/beta fold hydrolase</fullName>
    </submittedName>
</protein>
<feature type="domain" description="AB hydrolase-1" evidence="1">
    <location>
        <begin position="14"/>
        <end position="229"/>
    </location>
</feature>
<proteinExistence type="predicted"/>
<dbReference type="InterPro" id="IPR000073">
    <property type="entry name" value="AB_hydrolase_1"/>
</dbReference>
<reference evidence="3" key="1">
    <citation type="journal article" date="2019" name="Int. J. Syst. Evol. Microbiol.">
        <title>The Global Catalogue of Microorganisms (GCM) 10K type strain sequencing project: providing services to taxonomists for standard genome sequencing and annotation.</title>
        <authorList>
            <consortium name="The Broad Institute Genomics Platform"/>
            <consortium name="The Broad Institute Genome Sequencing Center for Infectious Disease"/>
            <person name="Wu L."/>
            <person name="Ma J."/>
        </authorList>
    </citation>
    <scope>NUCLEOTIDE SEQUENCE [LARGE SCALE GENOMIC DNA]</scope>
    <source>
        <strain evidence="3">CGMCC 4.7405</strain>
    </source>
</reference>
<keyword evidence="2" id="KW-0378">Hydrolase</keyword>
<evidence type="ECO:0000313" key="3">
    <source>
        <dbReference type="Proteomes" id="UP001595690"/>
    </source>
</evidence>
<keyword evidence="3" id="KW-1185">Reference proteome</keyword>
<dbReference type="PANTHER" id="PTHR43689">
    <property type="entry name" value="HYDROLASE"/>
    <property type="match status" value="1"/>
</dbReference>
<dbReference type="RefSeq" id="WP_382373116.1">
    <property type="nucleotide sequence ID" value="NZ_JBHRZI010000013.1"/>
</dbReference>
<dbReference type="PANTHER" id="PTHR43689:SF8">
    <property type="entry name" value="ALPHA_BETA-HYDROLASES SUPERFAMILY PROTEIN"/>
    <property type="match status" value="1"/>
</dbReference>
<accession>A0ABV8BTD4</accession>
<dbReference type="InterPro" id="IPR029058">
    <property type="entry name" value="AB_hydrolase_fold"/>
</dbReference>
<evidence type="ECO:0000259" key="1">
    <source>
        <dbReference type="Pfam" id="PF12697"/>
    </source>
</evidence>
<sequence length="254" mass="27550">MRLHVHRWGQGPRVVLVHGAVLGGREAWRAQRPLIERWTLLAPDRPGHGQSPPARQDFEPEAALIADQLLDEPSHLVGLSYGAIVSMYAAALRPENVLSLTVVEPPSTGVARGVPAVDEYAAAVRALVESDVDPVEGLRRFFPLAGVPVEVPDEPHETLLKGMRQLLGARSPDEAEPPLHALRDAAFPVLVVSGGHSEVQEIICDTIARETGAARAVCRGRDHLVPEAPGFNEVLDRFLDRKPDGRLKTETCSS</sequence>